<dbReference type="Pfam" id="PF02310">
    <property type="entry name" value="B12-binding"/>
    <property type="match status" value="1"/>
</dbReference>
<dbReference type="Gene3D" id="3.40.50.280">
    <property type="entry name" value="Cobalamin-binding domain"/>
    <property type="match status" value="1"/>
</dbReference>
<comment type="similarity">
    <text evidence="1">Belongs to the methylamine corrinoid protein family.</text>
</comment>
<name>A0A6N3FI57_9FIRM</name>
<evidence type="ECO:0000256" key="3">
    <source>
        <dbReference type="ARBA" id="ARBA00023285"/>
    </source>
</evidence>
<keyword evidence="6" id="KW-0489">Methyltransferase</keyword>
<dbReference type="InterPro" id="IPR050554">
    <property type="entry name" value="Met_Synthase/Corrinoid"/>
</dbReference>
<dbReference type="InterPro" id="IPR036724">
    <property type="entry name" value="Cobalamin-bd_sf"/>
</dbReference>
<gene>
    <name evidence="6" type="primary">metH_4</name>
    <name evidence="6" type="ORF">IBLFYP30_00419</name>
</gene>
<dbReference type="PROSITE" id="PS51332">
    <property type="entry name" value="B12_BINDING"/>
    <property type="match status" value="1"/>
</dbReference>
<accession>A0A6N3FI57</accession>
<dbReference type="PANTHER" id="PTHR45833">
    <property type="entry name" value="METHIONINE SYNTHASE"/>
    <property type="match status" value="1"/>
</dbReference>
<dbReference type="GO" id="GO:0032259">
    <property type="term" value="P:methylation"/>
    <property type="evidence" value="ECO:0007669"/>
    <property type="project" value="UniProtKB-KW"/>
</dbReference>
<feature type="domain" description="B12-binding" evidence="4">
    <location>
        <begin position="89"/>
        <end position="212"/>
    </location>
</feature>
<dbReference type="InterPro" id="IPR036594">
    <property type="entry name" value="Meth_synthase_dom"/>
</dbReference>
<feature type="domain" description="B12-binding N-terminal" evidence="5">
    <location>
        <begin position="1"/>
        <end position="89"/>
    </location>
</feature>
<organism evidence="6">
    <name type="scientific">Intestinibacter bartlettii</name>
    <dbReference type="NCBI Taxonomy" id="261299"/>
    <lineage>
        <taxon>Bacteria</taxon>
        <taxon>Bacillati</taxon>
        <taxon>Bacillota</taxon>
        <taxon>Clostridia</taxon>
        <taxon>Peptostreptococcales</taxon>
        <taxon>Peptostreptococcaceae</taxon>
        <taxon>Intestinibacter</taxon>
    </lineage>
</organism>
<evidence type="ECO:0000256" key="1">
    <source>
        <dbReference type="ARBA" id="ARBA00010854"/>
    </source>
</evidence>
<dbReference type="AlphaFoldDB" id="A0A6N3FI57"/>
<proteinExistence type="inferred from homology"/>
<dbReference type="GO" id="GO:0046872">
    <property type="term" value="F:metal ion binding"/>
    <property type="evidence" value="ECO:0007669"/>
    <property type="project" value="UniProtKB-KW"/>
</dbReference>
<dbReference type="Pfam" id="PF02607">
    <property type="entry name" value="B12-binding_2"/>
    <property type="match status" value="1"/>
</dbReference>
<dbReference type="EMBL" id="CACRUE010000044">
    <property type="protein sequence ID" value="VYU51692.1"/>
    <property type="molecule type" value="Genomic_DNA"/>
</dbReference>
<dbReference type="CDD" id="cd02070">
    <property type="entry name" value="corrinoid_protein_B12-BD"/>
    <property type="match status" value="1"/>
</dbReference>
<dbReference type="SUPFAM" id="SSF47644">
    <property type="entry name" value="Methionine synthase domain"/>
    <property type="match status" value="1"/>
</dbReference>
<dbReference type="InterPro" id="IPR006158">
    <property type="entry name" value="Cobalamin-bd"/>
</dbReference>
<dbReference type="SMART" id="SM01018">
    <property type="entry name" value="B12-binding_2"/>
    <property type="match status" value="1"/>
</dbReference>
<dbReference type="Gene3D" id="1.10.1240.10">
    <property type="entry name" value="Methionine synthase domain"/>
    <property type="match status" value="1"/>
</dbReference>
<evidence type="ECO:0000313" key="6">
    <source>
        <dbReference type="EMBL" id="VYU51692.1"/>
    </source>
</evidence>
<dbReference type="GO" id="GO:0005829">
    <property type="term" value="C:cytosol"/>
    <property type="evidence" value="ECO:0007669"/>
    <property type="project" value="TreeGrafter"/>
</dbReference>
<keyword evidence="6" id="KW-0808">Transferase</keyword>
<evidence type="ECO:0000259" key="4">
    <source>
        <dbReference type="PROSITE" id="PS51332"/>
    </source>
</evidence>
<protein>
    <submittedName>
        <fullName evidence="6">Methionine synthase</fullName>
        <ecNumber evidence="6">2.1.1.13</ecNumber>
    </submittedName>
</protein>
<dbReference type="SUPFAM" id="SSF52242">
    <property type="entry name" value="Cobalamin (vitamin B12)-binding domain"/>
    <property type="match status" value="1"/>
</dbReference>
<dbReference type="RefSeq" id="WP_024037113.1">
    <property type="nucleotide sequence ID" value="NZ_CACRUE010000044.1"/>
</dbReference>
<dbReference type="PROSITE" id="PS51337">
    <property type="entry name" value="B12_BINDING_NTER"/>
    <property type="match status" value="1"/>
</dbReference>
<dbReference type="GO" id="GO:0031419">
    <property type="term" value="F:cobalamin binding"/>
    <property type="evidence" value="ECO:0007669"/>
    <property type="project" value="InterPro"/>
</dbReference>
<dbReference type="GO" id="GO:0046653">
    <property type="term" value="P:tetrahydrofolate metabolic process"/>
    <property type="evidence" value="ECO:0007669"/>
    <property type="project" value="TreeGrafter"/>
</dbReference>
<keyword evidence="3" id="KW-0170">Cobalt</keyword>
<evidence type="ECO:0000256" key="2">
    <source>
        <dbReference type="ARBA" id="ARBA00022723"/>
    </source>
</evidence>
<keyword evidence="2" id="KW-0479">Metal-binding</keyword>
<sequence length="212" mass="22154">MANYVEEIKELVIDGEDEEIVDKIKEAIDAGVAVGDIVNNGLIEAMNVIGPMMASGELFVPEVLMSAETMQVGLNYVKPLLQDGDLKSLGTVVIGTVEGDLHDIGKNLVAMMLESSGFTVINIGIDQSPQAFVDAIVENNAQIVGLSALLTTTMPAMRDTVALIKEKGLDVKVAVGGAPVNKEFADTIGADGYSEDATGAVALCKGFVGIDI</sequence>
<dbReference type="GO" id="GO:0008705">
    <property type="term" value="F:methionine synthase activity"/>
    <property type="evidence" value="ECO:0007669"/>
    <property type="project" value="UniProtKB-EC"/>
</dbReference>
<evidence type="ECO:0000259" key="5">
    <source>
        <dbReference type="PROSITE" id="PS51337"/>
    </source>
</evidence>
<dbReference type="PANTHER" id="PTHR45833:SF1">
    <property type="entry name" value="METHIONINE SYNTHASE"/>
    <property type="match status" value="1"/>
</dbReference>
<reference evidence="6" key="1">
    <citation type="submission" date="2019-11" db="EMBL/GenBank/DDBJ databases">
        <authorList>
            <person name="Feng L."/>
        </authorList>
    </citation>
    <scope>NUCLEOTIDE SEQUENCE</scope>
    <source>
        <strain evidence="6">IbartlettiiLFYP30</strain>
    </source>
</reference>
<dbReference type="EC" id="2.1.1.13" evidence="6"/>
<dbReference type="FunFam" id="3.40.50.280:FF:000003">
    <property type="entry name" value="Dimethylamine methyltransferase corrinoid protein"/>
    <property type="match status" value="1"/>
</dbReference>
<dbReference type="InterPro" id="IPR003759">
    <property type="entry name" value="Cbl-bd_cap"/>
</dbReference>
<dbReference type="GO" id="GO:0050667">
    <property type="term" value="P:homocysteine metabolic process"/>
    <property type="evidence" value="ECO:0007669"/>
    <property type="project" value="TreeGrafter"/>
</dbReference>